<comment type="caution">
    <text evidence="1">The sequence shown here is derived from an EMBL/GenBank/DDBJ whole genome shotgun (WGS) entry which is preliminary data.</text>
</comment>
<dbReference type="EMBL" id="APAU02000224">
    <property type="protein sequence ID" value="EUB54665.1"/>
    <property type="molecule type" value="Genomic_DNA"/>
</dbReference>
<dbReference type="Proteomes" id="UP000019149">
    <property type="component" value="Unassembled WGS sequence"/>
</dbReference>
<sequence>MTYKSLFKRSSTIREQKYLSGTKMLANSRGLGNKTVVRFTMTNFREAKAAPRGTDKAKQYLADSLSRKEKADYASAQINALIFHSIAKLRTLRSRACKYLFGGRRDCQKPASCPSATVNVQPNAPRCRTYVIEE</sequence>
<name>W6U0M2_ECHGR</name>
<dbReference type="RefSeq" id="XP_024345861.1">
    <property type="nucleotide sequence ID" value="XM_024499732.1"/>
</dbReference>
<keyword evidence="2" id="KW-1185">Reference proteome</keyword>
<dbReference type="GeneID" id="36346198"/>
<dbReference type="KEGG" id="egl:EGR_10483"/>
<accession>W6U0M2</accession>
<evidence type="ECO:0000313" key="2">
    <source>
        <dbReference type="Proteomes" id="UP000019149"/>
    </source>
</evidence>
<reference evidence="1 2" key="1">
    <citation type="journal article" date="2013" name="Nat. Genet.">
        <title>The genome of the hydatid tapeworm Echinococcus granulosus.</title>
        <authorList>
            <person name="Zheng H."/>
            <person name="Zhang W."/>
            <person name="Zhang L."/>
            <person name="Zhang Z."/>
            <person name="Li J."/>
            <person name="Lu G."/>
            <person name="Zhu Y."/>
            <person name="Wang Y."/>
            <person name="Huang Y."/>
            <person name="Liu J."/>
            <person name="Kang H."/>
            <person name="Chen J."/>
            <person name="Wang L."/>
            <person name="Chen A."/>
            <person name="Yu S."/>
            <person name="Gao Z."/>
            <person name="Jin L."/>
            <person name="Gu W."/>
            <person name="Wang Z."/>
            <person name="Zhao L."/>
            <person name="Shi B."/>
            <person name="Wen H."/>
            <person name="Lin R."/>
            <person name="Jones M.K."/>
            <person name="Brejova B."/>
            <person name="Vinar T."/>
            <person name="Zhao G."/>
            <person name="McManus D.P."/>
            <person name="Chen Z."/>
            <person name="Zhou Y."/>
            <person name="Wang S."/>
        </authorList>
    </citation>
    <scope>NUCLEOTIDE SEQUENCE [LARGE SCALE GENOMIC DNA]</scope>
</reference>
<dbReference type="AlphaFoldDB" id="W6U0M2"/>
<protein>
    <submittedName>
        <fullName evidence="1">Uncharacterized protein</fullName>
    </submittedName>
</protein>
<evidence type="ECO:0000313" key="1">
    <source>
        <dbReference type="EMBL" id="EUB54665.1"/>
    </source>
</evidence>
<proteinExistence type="predicted"/>
<gene>
    <name evidence="1" type="ORF">EGR_10483</name>
</gene>
<dbReference type="CTD" id="36346198"/>
<organism evidence="1 2">
    <name type="scientific">Echinococcus granulosus</name>
    <name type="common">Hydatid tapeworm</name>
    <dbReference type="NCBI Taxonomy" id="6210"/>
    <lineage>
        <taxon>Eukaryota</taxon>
        <taxon>Metazoa</taxon>
        <taxon>Spiralia</taxon>
        <taxon>Lophotrochozoa</taxon>
        <taxon>Platyhelminthes</taxon>
        <taxon>Cestoda</taxon>
        <taxon>Eucestoda</taxon>
        <taxon>Cyclophyllidea</taxon>
        <taxon>Taeniidae</taxon>
        <taxon>Echinococcus</taxon>
        <taxon>Echinococcus granulosus group</taxon>
    </lineage>
</organism>